<feature type="domain" description="DUF2059" evidence="2">
    <location>
        <begin position="83"/>
        <end position="140"/>
    </location>
</feature>
<gene>
    <name evidence="3" type="ORF">ACFO3I_02630</name>
</gene>
<reference evidence="4" key="1">
    <citation type="journal article" date="2019" name="Int. J. Syst. Evol. Microbiol.">
        <title>The Global Catalogue of Microorganisms (GCM) 10K type strain sequencing project: providing services to taxonomists for standard genome sequencing and annotation.</title>
        <authorList>
            <consortium name="The Broad Institute Genomics Platform"/>
            <consortium name="The Broad Institute Genome Sequencing Center for Infectious Disease"/>
            <person name="Wu L."/>
            <person name="Ma J."/>
        </authorList>
    </citation>
    <scope>NUCLEOTIDE SEQUENCE [LARGE SCALE GENOMIC DNA]</scope>
    <source>
        <strain evidence="4">DT28</strain>
    </source>
</reference>
<feature type="signal peptide" evidence="1">
    <location>
        <begin position="1"/>
        <end position="20"/>
    </location>
</feature>
<protein>
    <submittedName>
        <fullName evidence="3">DUF2059 domain-containing protein</fullName>
    </submittedName>
</protein>
<evidence type="ECO:0000313" key="4">
    <source>
        <dbReference type="Proteomes" id="UP001595962"/>
    </source>
</evidence>
<dbReference type="EMBL" id="JBHSGB010000002">
    <property type="protein sequence ID" value="MFC4653915.1"/>
    <property type="molecule type" value="Genomic_DNA"/>
</dbReference>
<comment type="caution">
    <text evidence="3">The sequence shown here is derived from an EMBL/GenBank/DDBJ whole genome shotgun (WGS) entry which is preliminary data.</text>
</comment>
<accession>A0ABV9JJH8</accession>
<evidence type="ECO:0000313" key="3">
    <source>
        <dbReference type="EMBL" id="MFC4653915.1"/>
    </source>
</evidence>
<organism evidence="3 4">
    <name type="scientific">Rheinheimera marina</name>
    <dbReference type="NCBI Taxonomy" id="1774958"/>
    <lineage>
        <taxon>Bacteria</taxon>
        <taxon>Pseudomonadati</taxon>
        <taxon>Pseudomonadota</taxon>
        <taxon>Gammaproteobacteria</taxon>
        <taxon>Chromatiales</taxon>
        <taxon>Chromatiaceae</taxon>
        <taxon>Rheinheimera</taxon>
    </lineage>
</organism>
<evidence type="ECO:0000259" key="2">
    <source>
        <dbReference type="Pfam" id="PF09832"/>
    </source>
</evidence>
<sequence length="159" mass="18228">MKLTHITLAALVFSSFFSQAEPAKRETIEQVLKATDAPAMLDYAYAQMEQMVQANRTNPDDALSQKQQREMQQLFRSEMSWSQLEEPIIAVYAQVFSEDEMQSILDFYQSPAGQKLVKRQPELVQQSMQMMQTLMQGMMPKIQAMAEKHAKERAAQSSQ</sequence>
<dbReference type="InterPro" id="IPR018637">
    <property type="entry name" value="DUF2059"/>
</dbReference>
<name>A0ABV9JJH8_9GAMM</name>
<evidence type="ECO:0000256" key="1">
    <source>
        <dbReference type="SAM" id="SignalP"/>
    </source>
</evidence>
<dbReference type="Proteomes" id="UP001595962">
    <property type="component" value="Unassembled WGS sequence"/>
</dbReference>
<keyword evidence="4" id="KW-1185">Reference proteome</keyword>
<dbReference type="Pfam" id="PF09832">
    <property type="entry name" value="DUF2059"/>
    <property type="match status" value="1"/>
</dbReference>
<dbReference type="RefSeq" id="WP_377331514.1">
    <property type="nucleotide sequence ID" value="NZ_JBHSGB010000002.1"/>
</dbReference>
<feature type="chain" id="PRO_5046871256" evidence="1">
    <location>
        <begin position="21"/>
        <end position="159"/>
    </location>
</feature>
<keyword evidence="1" id="KW-0732">Signal</keyword>
<proteinExistence type="predicted"/>